<dbReference type="EMBL" id="RSCE01000007">
    <property type="protein sequence ID" value="RSH81133.1"/>
    <property type="molecule type" value="Genomic_DNA"/>
</dbReference>
<keyword evidence="3" id="KW-0472">Membrane</keyword>
<feature type="compositionally biased region" description="Basic and acidic residues" evidence="2">
    <location>
        <begin position="337"/>
        <end position="352"/>
    </location>
</feature>
<evidence type="ECO:0000313" key="4">
    <source>
        <dbReference type="EMBL" id="RSH81133.1"/>
    </source>
</evidence>
<feature type="compositionally biased region" description="Low complexity" evidence="2">
    <location>
        <begin position="206"/>
        <end position="258"/>
    </location>
</feature>
<feature type="transmembrane region" description="Helical" evidence="3">
    <location>
        <begin position="50"/>
        <end position="72"/>
    </location>
</feature>
<sequence length="406" mass="42343">MAPEAQPNGGPTPVVAGRDTIVTVISTMESTPTAATSSAAVKSKSNIGPIVGGLVGGIAAGLVLIGLIIWLFRWRKNKKESEKQILEKRRKRLEQKYRVTQHSTTSSLSSNARLNSVAVSEKSFDPSVPVTPPVRLLTTHESPKAIDPFQNEHGYGQAMQYVVPAAGNNMVQQPYDQQPTVVYVPIVLNNEQPPAAVSYTPPSPPASDSDSGSSSSGSSGGPQSQPSSSGSSRRSSTRGAARAAASELAVASASAPLSSRHRPLRPSPLANSSEHMRNSAFNGGSPDPSLSVSPASSSSDGCSPFSSSPGTMSPPSSDSHAAAYAAAAGGAWAMPHGQDKMEAHMDFTKPKGVDASPELDGDDVRTLSGVYSYDPFAEYHSYEAMIDGREDLAPETTYAVEPGHAV</sequence>
<organism evidence="4 5">
    <name type="scientific">Apiotrichum porosum</name>
    <dbReference type="NCBI Taxonomy" id="105984"/>
    <lineage>
        <taxon>Eukaryota</taxon>
        <taxon>Fungi</taxon>
        <taxon>Dikarya</taxon>
        <taxon>Basidiomycota</taxon>
        <taxon>Agaricomycotina</taxon>
        <taxon>Tremellomycetes</taxon>
        <taxon>Trichosporonales</taxon>
        <taxon>Trichosporonaceae</taxon>
        <taxon>Apiotrichum</taxon>
    </lineage>
</organism>
<keyword evidence="5" id="KW-1185">Reference proteome</keyword>
<keyword evidence="1" id="KW-0175">Coiled coil</keyword>
<feature type="compositionally biased region" description="Low complexity" evidence="2">
    <location>
        <begin position="285"/>
        <end position="333"/>
    </location>
</feature>
<dbReference type="CDD" id="cd12087">
    <property type="entry name" value="TM_EGFR-like"/>
    <property type="match status" value="1"/>
</dbReference>
<comment type="caution">
    <text evidence="4">The sequence shown here is derived from an EMBL/GenBank/DDBJ whole genome shotgun (WGS) entry which is preliminary data.</text>
</comment>
<keyword evidence="3" id="KW-1133">Transmembrane helix</keyword>
<dbReference type="GeneID" id="39593110"/>
<proteinExistence type="predicted"/>
<feature type="coiled-coil region" evidence="1">
    <location>
        <begin position="76"/>
        <end position="103"/>
    </location>
</feature>
<protein>
    <submittedName>
        <fullName evidence="4">Uncharacterized protein</fullName>
    </submittedName>
</protein>
<evidence type="ECO:0000256" key="3">
    <source>
        <dbReference type="SAM" id="Phobius"/>
    </source>
</evidence>
<dbReference type="AlphaFoldDB" id="A0A427XQP4"/>
<reference evidence="4 5" key="1">
    <citation type="submission" date="2018-11" db="EMBL/GenBank/DDBJ databases">
        <title>Genome sequence of Apiotrichum porosum DSM 27194.</title>
        <authorList>
            <person name="Aliyu H."/>
            <person name="Gorte O."/>
            <person name="Ochsenreither K."/>
        </authorList>
    </citation>
    <scope>NUCLEOTIDE SEQUENCE [LARGE SCALE GENOMIC DNA]</scope>
    <source>
        <strain evidence="4 5">DSM 27194</strain>
    </source>
</reference>
<keyword evidence="3" id="KW-0812">Transmembrane</keyword>
<dbReference type="RefSeq" id="XP_028475852.1">
    <property type="nucleotide sequence ID" value="XM_028623878.1"/>
</dbReference>
<feature type="region of interest" description="Disordered" evidence="2">
    <location>
        <begin position="194"/>
        <end position="363"/>
    </location>
</feature>
<dbReference type="Proteomes" id="UP000279236">
    <property type="component" value="Unassembled WGS sequence"/>
</dbReference>
<name>A0A427XQP4_9TREE</name>
<evidence type="ECO:0000256" key="1">
    <source>
        <dbReference type="SAM" id="Coils"/>
    </source>
</evidence>
<evidence type="ECO:0000313" key="5">
    <source>
        <dbReference type="Proteomes" id="UP000279236"/>
    </source>
</evidence>
<evidence type="ECO:0000256" key="2">
    <source>
        <dbReference type="SAM" id="MobiDB-lite"/>
    </source>
</evidence>
<accession>A0A427XQP4</accession>
<gene>
    <name evidence="4" type="ORF">EHS24_008567</name>
</gene>
<dbReference type="STRING" id="105984.A0A427XQP4"/>